<dbReference type="InterPro" id="IPR008504">
    <property type="entry name" value="Emc6"/>
</dbReference>
<feature type="transmembrane region" description="Helical" evidence="8">
    <location>
        <begin position="21"/>
        <end position="45"/>
    </location>
</feature>
<evidence type="ECO:0000256" key="4">
    <source>
        <dbReference type="ARBA" id="ARBA00022692"/>
    </source>
</evidence>
<keyword evidence="7 8" id="KW-0472">Membrane</keyword>
<feature type="transmembrane region" description="Helical" evidence="8">
    <location>
        <begin position="51"/>
        <end position="67"/>
    </location>
</feature>
<evidence type="ECO:0000256" key="3">
    <source>
        <dbReference type="ARBA" id="ARBA00020827"/>
    </source>
</evidence>
<dbReference type="PANTHER" id="PTHR20994">
    <property type="entry name" value="ER MEMBRANE PROTEIN COMPLEX SUBUNIT 6"/>
    <property type="match status" value="1"/>
</dbReference>
<evidence type="ECO:0000256" key="6">
    <source>
        <dbReference type="ARBA" id="ARBA00022989"/>
    </source>
</evidence>
<evidence type="ECO:0000256" key="8">
    <source>
        <dbReference type="SAM" id="Phobius"/>
    </source>
</evidence>
<evidence type="ECO:0000256" key="5">
    <source>
        <dbReference type="ARBA" id="ARBA00022824"/>
    </source>
</evidence>
<organism evidence="9 10">
    <name type="scientific">[Myrmecia] bisecta</name>
    <dbReference type="NCBI Taxonomy" id="41462"/>
    <lineage>
        <taxon>Eukaryota</taxon>
        <taxon>Viridiplantae</taxon>
        <taxon>Chlorophyta</taxon>
        <taxon>core chlorophytes</taxon>
        <taxon>Trebouxiophyceae</taxon>
        <taxon>Trebouxiales</taxon>
        <taxon>Trebouxiaceae</taxon>
        <taxon>Myrmecia</taxon>
    </lineage>
</organism>
<accession>A0AAW1PG94</accession>
<proteinExistence type="inferred from homology"/>
<protein>
    <recommendedName>
        <fullName evidence="3">ER membrane protein complex subunit 6</fullName>
    </recommendedName>
</protein>
<evidence type="ECO:0000256" key="1">
    <source>
        <dbReference type="ARBA" id="ARBA00004477"/>
    </source>
</evidence>
<dbReference type="PANTHER" id="PTHR20994:SF0">
    <property type="entry name" value="ER MEMBRANE PROTEIN COMPLEX SUBUNIT 6"/>
    <property type="match status" value="1"/>
</dbReference>
<evidence type="ECO:0000313" key="9">
    <source>
        <dbReference type="EMBL" id="KAK9808908.1"/>
    </source>
</evidence>
<evidence type="ECO:0000313" key="10">
    <source>
        <dbReference type="Proteomes" id="UP001489004"/>
    </source>
</evidence>
<dbReference type="InterPro" id="IPR029008">
    <property type="entry name" value="EMC6-like"/>
</dbReference>
<evidence type="ECO:0000256" key="2">
    <source>
        <dbReference type="ARBA" id="ARBA00009436"/>
    </source>
</evidence>
<gene>
    <name evidence="9" type="ORF">WJX72_006183</name>
</gene>
<dbReference type="Pfam" id="PF07019">
    <property type="entry name" value="EMC6"/>
    <property type="match status" value="1"/>
</dbReference>
<dbReference type="GO" id="GO:0034975">
    <property type="term" value="P:protein folding in endoplasmic reticulum"/>
    <property type="evidence" value="ECO:0007669"/>
    <property type="project" value="TreeGrafter"/>
</dbReference>
<keyword evidence="10" id="KW-1185">Reference proteome</keyword>
<keyword evidence="4 8" id="KW-0812">Transmembrane</keyword>
<dbReference type="EMBL" id="JALJOR010000011">
    <property type="protein sequence ID" value="KAK9808908.1"/>
    <property type="molecule type" value="Genomic_DNA"/>
</dbReference>
<evidence type="ECO:0000256" key="7">
    <source>
        <dbReference type="ARBA" id="ARBA00023136"/>
    </source>
</evidence>
<keyword evidence="6 8" id="KW-1133">Transmembrane helix</keyword>
<comment type="caution">
    <text evidence="9">The sequence shown here is derived from an EMBL/GenBank/DDBJ whole genome shotgun (WGS) entry which is preliminary data.</text>
</comment>
<dbReference type="Proteomes" id="UP001489004">
    <property type="component" value="Unassembled WGS sequence"/>
</dbReference>
<keyword evidence="5" id="KW-0256">Endoplasmic reticulum</keyword>
<sequence>MAPRTLNFGEEMLNMQHMKHNAGIINFVRVFASLVAGILAGVLGVEGWGGFLYYLVIQAVVSGLLHIKAKGNAKQYFKQRRELYIDQVFTSTTLLTFILFWTISHNFIHLF</sequence>
<dbReference type="GO" id="GO:0072546">
    <property type="term" value="C:EMC complex"/>
    <property type="evidence" value="ECO:0007669"/>
    <property type="project" value="InterPro"/>
</dbReference>
<dbReference type="GO" id="GO:0000045">
    <property type="term" value="P:autophagosome assembly"/>
    <property type="evidence" value="ECO:0007669"/>
    <property type="project" value="TreeGrafter"/>
</dbReference>
<dbReference type="AlphaFoldDB" id="A0AAW1PG94"/>
<name>A0AAW1PG94_9CHLO</name>
<reference evidence="9 10" key="1">
    <citation type="journal article" date="2024" name="Nat. Commun.">
        <title>Phylogenomics reveals the evolutionary origins of lichenization in chlorophyte algae.</title>
        <authorList>
            <person name="Puginier C."/>
            <person name="Libourel C."/>
            <person name="Otte J."/>
            <person name="Skaloud P."/>
            <person name="Haon M."/>
            <person name="Grisel S."/>
            <person name="Petersen M."/>
            <person name="Berrin J.G."/>
            <person name="Delaux P.M."/>
            <person name="Dal Grande F."/>
            <person name="Keller J."/>
        </authorList>
    </citation>
    <scope>NUCLEOTIDE SEQUENCE [LARGE SCALE GENOMIC DNA]</scope>
    <source>
        <strain evidence="9 10">SAG 2043</strain>
    </source>
</reference>
<comment type="similarity">
    <text evidence="2">Belongs to the EMC6 family.</text>
</comment>
<feature type="transmembrane region" description="Helical" evidence="8">
    <location>
        <begin position="88"/>
        <end position="108"/>
    </location>
</feature>
<comment type="subcellular location">
    <subcellularLocation>
        <location evidence="1">Endoplasmic reticulum membrane</location>
        <topology evidence="1">Multi-pass membrane protein</topology>
    </subcellularLocation>
</comment>